<accession>A0A9P4Z1G0</accession>
<evidence type="ECO:0000256" key="3">
    <source>
        <dbReference type="ARBA" id="ARBA00022989"/>
    </source>
</evidence>
<evidence type="ECO:0000256" key="4">
    <source>
        <dbReference type="ARBA" id="ARBA00023136"/>
    </source>
</evidence>
<reference evidence="7" key="1">
    <citation type="submission" date="2020-03" db="EMBL/GenBank/DDBJ databases">
        <title>Site-based positive gene gene selection in Geosmithia morbida across the United States reveals a broad range of putative effectors and factors for local host and environmental adapation.</title>
        <authorList>
            <person name="Onufrak A."/>
            <person name="Murdoch R.W."/>
            <person name="Gazis R."/>
            <person name="Huff M."/>
            <person name="Staton M."/>
            <person name="Klingeman W."/>
            <person name="Hadziabdic D."/>
        </authorList>
    </citation>
    <scope>NUCLEOTIDE SEQUENCE</scope>
    <source>
        <strain evidence="7">1262</strain>
    </source>
</reference>
<evidence type="ECO:0000256" key="1">
    <source>
        <dbReference type="ARBA" id="ARBA00004141"/>
    </source>
</evidence>
<dbReference type="InterPro" id="IPR011701">
    <property type="entry name" value="MFS"/>
</dbReference>
<dbReference type="OrthoDB" id="2351791at2759"/>
<evidence type="ECO:0000313" key="7">
    <source>
        <dbReference type="EMBL" id="KAF4125533.1"/>
    </source>
</evidence>
<feature type="transmembrane region" description="Helical" evidence="5">
    <location>
        <begin position="64"/>
        <end position="85"/>
    </location>
</feature>
<evidence type="ECO:0000259" key="6">
    <source>
        <dbReference type="PROSITE" id="PS50850"/>
    </source>
</evidence>
<dbReference type="EMBL" id="JAANYQ010000002">
    <property type="protein sequence ID" value="KAF4125533.1"/>
    <property type="molecule type" value="Genomic_DNA"/>
</dbReference>
<dbReference type="PROSITE" id="PS50850">
    <property type="entry name" value="MFS"/>
    <property type="match status" value="1"/>
</dbReference>
<evidence type="ECO:0000256" key="2">
    <source>
        <dbReference type="ARBA" id="ARBA00022692"/>
    </source>
</evidence>
<keyword evidence="4 5" id="KW-0472">Membrane</keyword>
<comment type="subcellular location">
    <subcellularLocation>
        <location evidence="1">Membrane</location>
        <topology evidence="1">Multi-pass membrane protein</topology>
    </subcellularLocation>
</comment>
<organism evidence="7 8">
    <name type="scientific">Geosmithia morbida</name>
    <dbReference type="NCBI Taxonomy" id="1094350"/>
    <lineage>
        <taxon>Eukaryota</taxon>
        <taxon>Fungi</taxon>
        <taxon>Dikarya</taxon>
        <taxon>Ascomycota</taxon>
        <taxon>Pezizomycotina</taxon>
        <taxon>Sordariomycetes</taxon>
        <taxon>Hypocreomycetidae</taxon>
        <taxon>Hypocreales</taxon>
        <taxon>Bionectriaceae</taxon>
        <taxon>Geosmithia</taxon>
    </lineage>
</organism>
<evidence type="ECO:0000313" key="8">
    <source>
        <dbReference type="Proteomes" id="UP000749293"/>
    </source>
</evidence>
<gene>
    <name evidence="7" type="ORF">GMORB2_0777</name>
</gene>
<dbReference type="PANTHER" id="PTHR23501">
    <property type="entry name" value="MAJOR FACILITATOR SUPERFAMILY"/>
    <property type="match status" value="1"/>
</dbReference>
<name>A0A9P4Z1G0_9HYPO</name>
<feature type="transmembrane region" description="Helical" evidence="5">
    <location>
        <begin position="97"/>
        <end position="124"/>
    </location>
</feature>
<keyword evidence="8" id="KW-1185">Reference proteome</keyword>
<dbReference type="Proteomes" id="UP000749293">
    <property type="component" value="Unassembled WGS sequence"/>
</dbReference>
<dbReference type="Pfam" id="PF07690">
    <property type="entry name" value="MFS_1"/>
    <property type="match status" value="1"/>
</dbReference>
<dbReference type="RefSeq" id="XP_035324185.1">
    <property type="nucleotide sequence ID" value="XM_035462761.1"/>
</dbReference>
<proteinExistence type="predicted"/>
<keyword evidence="3 5" id="KW-1133">Transmembrane helix</keyword>
<dbReference type="GO" id="GO:0022857">
    <property type="term" value="F:transmembrane transporter activity"/>
    <property type="evidence" value="ECO:0007669"/>
    <property type="project" value="InterPro"/>
</dbReference>
<dbReference type="PANTHER" id="PTHR23501:SF59">
    <property type="entry name" value="MAJOR FACILITATOR SUPERFAMILY (MFS) PROFILE DOMAIN-CONTAINING PROTEIN-RELATED"/>
    <property type="match status" value="1"/>
</dbReference>
<feature type="transmembrane region" description="Helical" evidence="5">
    <location>
        <begin position="29"/>
        <end position="52"/>
    </location>
</feature>
<dbReference type="GO" id="GO:0005886">
    <property type="term" value="C:plasma membrane"/>
    <property type="evidence" value="ECO:0007669"/>
    <property type="project" value="TreeGrafter"/>
</dbReference>
<protein>
    <submittedName>
        <fullName evidence="7">Fungal trichothecene efflux pump (TRI12)</fullName>
    </submittedName>
</protein>
<keyword evidence="2 5" id="KW-0812">Transmembrane</keyword>
<comment type="caution">
    <text evidence="7">The sequence shown here is derived from an EMBL/GenBank/DDBJ whole genome shotgun (WGS) entry which is preliminary data.</text>
</comment>
<dbReference type="GeneID" id="55967007"/>
<feature type="domain" description="Major facilitator superfamily (MFS) profile" evidence="6">
    <location>
        <begin position="31"/>
        <end position="128"/>
    </location>
</feature>
<dbReference type="AlphaFoldDB" id="A0A9P4Z1G0"/>
<sequence length="128" mass="13925">MDDLPGPRQLFRTCLRRPGALPQGRVRTYLIFAFLNVLTLMNAFESTCLIVILPTIAVELNASVAQSLSFSSIFLTGMTLVQPLSGEISWVFGRRGAMLMALLTFAIGTTVCACAESPGLLLFARLIQ</sequence>
<dbReference type="SUPFAM" id="SSF103473">
    <property type="entry name" value="MFS general substrate transporter"/>
    <property type="match status" value="1"/>
</dbReference>
<dbReference type="InterPro" id="IPR020846">
    <property type="entry name" value="MFS_dom"/>
</dbReference>
<dbReference type="Gene3D" id="1.20.1720.10">
    <property type="entry name" value="Multidrug resistance protein D"/>
    <property type="match status" value="1"/>
</dbReference>
<evidence type="ECO:0000256" key="5">
    <source>
        <dbReference type="SAM" id="Phobius"/>
    </source>
</evidence>
<dbReference type="InterPro" id="IPR036259">
    <property type="entry name" value="MFS_trans_sf"/>
</dbReference>